<evidence type="ECO:0000313" key="2">
    <source>
        <dbReference type="Proteomes" id="UP001499915"/>
    </source>
</evidence>
<organism evidence="1 2">
    <name type="scientific">Marinobacterium maritimum</name>
    <dbReference type="NCBI Taxonomy" id="500162"/>
    <lineage>
        <taxon>Bacteria</taxon>
        <taxon>Pseudomonadati</taxon>
        <taxon>Pseudomonadota</taxon>
        <taxon>Gammaproteobacteria</taxon>
        <taxon>Oceanospirillales</taxon>
        <taxon>Oceanospirillaceae</taxon>
        <taxon>Marinobacterium</taxon>
    </lineage>
</organism>
<keyword evidence="2" id="KW-1185">Reference proteome</keyword>
<gene>
    <name evidence="1" type="ORF">GCM10009104_23680</name>
</gene>
<sequence>MNKRHNPLIAETAVDTYINVLNALFALKELQSGDDTGRLDLTPRATFGLSLLMGCITGAMEFEQEREAYANA</sequence>
<comment type="caution">
    <text evidence="1">The sequence shown here is derived from an EMBL/GenBank/DDBJ whole genome shotgun (WGS) entry which is preliminary data.</text>
</comment>
<proteinExistence type="predicted"/>
<reference evidence="1 2" key="1">
    <citation type="journal article" date="2019" name="Int. J. Syst. Evol. Microbiol.">
        <title>The Global Catalogue of Microorganisms (GCM) 10K type strain sequencing project: providing services to taxonomists for standard genome sequencing and annotation.</title>
        <authorList>
            <consortium name="The Broad Institute Genomics Platform"/>
            <consortium name="The Broad Institute Genome Sequencing Center for Infectious Disease"/>
            <person name="Wu L."/>
            <person name="Ma J."/>
        </authorList>
    </citation>
    <scope>NUCLEOTIDE SEQUENCE [LARGE SCALE GENOMIC DNA]</scope>
    <source>
        <strain evidence="1 2">JCM 15134</strain>
    </source>
</reference>
<evidence type="ECO:0000313" key="1">
    <source>
        <dbReference type="EMBL" id="GAA0695261.1"/>
    </source>
</evidence>
<accession>A0ABN1I7L5</accession>
<dbReference type="Proteomes" id="UP001499915">
    <property type="component" value="Unassembled WGS sequence"/>
</dbReference>
<dbReference type="EMBL" id="BAAAET010000003">
    <property type="protein sequence ID" value="GAA0695261.1"/>
    <property type="molecule type" value="Genomic_DNA"/>
</dbReference>
<name>A0ABN1I7L5_9GAMM</name>
<protein>
    <submittedName>
        <fullName evidence="1">Uncharacterized protein</fullName>
    </submittedName>
</protein>
<dbReference type="RefSeq" id="WP_343806184.1">
    <property type="nucleotide sequence ID" value="NZ_BAAAET010000003.1"/>
</dbReference>